<proteinExistence type="predicted"/>
<evidence type="ECO:0000313" key="2">
    <source>
        <dbReference type="WBParaSite" id="Gr19_v10_g5261.t1"/>
    </source>
</evidence>
<organism evidence="1 2">
    <name type="scientific">Globodera rostochiensis</name>
    <name type="common">Golden nematode worm</name>
    <name type="synonym">Heterodera rostochiensis</name>
    <dbReference type="NCBI Taxonomy" id="31243"/>
    <lineage>
        <taxon>Eukaryota</taxon>
        <taxon>Metazoa</taxon>
        <taxon>Ecdysozoa</taxon>
        <taxon>Nematoda</taxon>
        <taxon>Chromadorea</taxon>
        <taxon>Rhabditida</taxon>
        <taxon>Tylenchina</taxon>
        <taxon>Tylenchomorpha</taxon>
        <taxon>Tylenchoidea</taxon>
        <taxon>Heteroderidae</taxon>
        <taxon>Heteroderinae</taxon>
        <taxon>Globodera</taxon>
    </lineage>
</organism>
<protein>
    <submittedName>
        <fullName evidence="2">Uncharacterized protein</fullName>
    </submittedName>
</protein>
<evidence type="ECO:0000313" key="1">
    <source>
        <dbReference type="Proteomes" id="UP000887572"/>
    </source>
</evidence>
<keyword evidence="1" id="KW-1185">Reference proteome</keyword>
<accession>A0A914HX12</accession>
<dbReference type="Proteomes" id="UP000887572">
    <property type="component" value="Unplaced"/>
</dbReference>
<dbReference type="AlphaFoldDB" id="A0A914HX12"/>
<dbReference type="WBParaSite" id="Gr19_v10_g5261.t1">
    <property type="protein sequence ID" value="Gr19_v10_g5261.t1"/>
    <property type="gene ID" value="Gr19_v10_g5261"/>
</dbReference>
<reference evidence="2" key="1">
    <citation type="submission" date="2022-11" db="UniProtKB">
        <authorList>
            <consortium name="WormBaseParasite"/>
        </authorList>
    </citation>
    <scope>IDENTIFICATION</scope>
</reference>
<sequence>MCCVTSRSHSSIIWEHAANKRLRADLVTTMDAFNAKVAKDPHEHRFLLEKGEALANAIATTGGERHKGERMTPFHVLA</sequence>
<name>A0A914HX12_GLORO</name>